<accession>A0A418DGD8</accession>
<gene>
    <name evidence="1" type="ORF">DYB35_005991</name>
</gene>
<comment type="caution">
    <text evidence="1">The sequence shown here is derived from an EMBL/GenBank/DDBJ whole genome shotgun (WGS) entry which is preliminary data.</text>
</comment>
<sequence length="213" mass="24398">MRECIYCGPIGHNINTRQIDTRSHLNTFNLSTPPHDTSNPSRLVHRHLYPISLKIHALALSDHMSFREVGARLSVPYSTVRNWMKVSNELTEFKGNKKSSNLLAARRTRIIPEHESLLAFIDTQCHQECAPTCTHMVNFLKKHQQPSLQTYMERQKDGCGYENLLKLLQCFCARYGYTHQQACFRNRTVTDLESNRAAFAAGFHSEHGGVPDE</sequence>
<reference evidence="1 2" key="1">
    <citation type="submission" date="2018-08" db="EMBL/GenBank/DDBJ databases">
        <title>Aphanomyces genome sequencing and annotation.</title>
        <authorList>
            <person name="Minardi D."/>
            <person name="Oidtmann B."/>
            <person name="Van Der Giezen M."/>
            <person name="Studholme D.J."/>
        </authorList>
    </citation>
    <scope>NUCLEOTIDE SEQUENCE [LARGE SCALE GENOMIC DNA]</scope>
    <source>
        <strain evidence="1 2">Sv</strain>
    </source>
</reference>
<evidence type="ECO:0000313" key="1">
    <source>
        <dbReference type="EMBL" id="RHY94177.1"/>
    </source>
</evidence>
<dbReference type="VEuPathDB" id="FungiDB:H257_19142"/>
<dbReference type="AlphaFoldDB" id="A0A418DGD8"/>
<proteinExistence type="predicted"/>
<name>A0A418DGD8_APHAT</name>
<protein>
    <submittedName>
        <fullName evidence="1">Uncharacterized protein</fullName>
    </submittedName>
</protein>
<dbReference type="Proteomes" id="UP000285712">
    <property type="component" value="Unassembled WGS sequence"/>
</dbReference>
<organism evidence="1 2">
    <name type="scientific">Aphanomyces astaci</name>
    <name type="common">Crayfish plague agent</name>
    <dbReference type="NCBI Taxonomy" id="112090"/>
    <lineage>
        <taxon>Eukaryota</taxon>
        <taxon>Sar</taxon>
        <taxon>Stramenopiles</taxon>
        <taxon>Oomycota</taxon>
        <taxon>Saprolegniomycetes</taxon>
        <taxon>Saprolegniales</taxon>
        <taxon>Verrucalvaceae</taxon>
        <taxon>Aphanomyces</taxon>
    </lineage>
</organism>
<evidence type="ECO:0000313" key="2">
    <source>
        <dbReference type="Proteomes" id="UP000285712"/>
    </source>
</evidence>
<dbReference type="EMBL" id="QUTG01002893">
    <property type="protein sequence ID" value="RHY94177.1"/>
    <property type="molecule type" value="Genomic_DNA"/>
</dbReference>